<name>A0A923S681_9FIRM</name>
<dbReference type="Pfam" id="PF06541">
    <property type="entry name" value="ABC_trans_CmpB"/>
    <property type="match status" value="1"/>
</dbReference>
<evidence type="ECO:0000313" key="2">
    <source>
        <dbReference type="EMBL" id="MBC5769370.1"/>
    </source>
</evidence>
<keyword evidence="1" id="KW-0472">Membrane</keyword>
<keyword evidence="1" id="KW-0812">Transmembrane</keyword>
<gene>
    <name evidence="2" type="ORF">H8Z83_03290</name>
</gene>
<keyword evidence="3" id="KW-1185">Reference proteome</keyword>
<evidence type="ECO:0000313" key="3">
    <source>
        <dbReference type="Proteomes" id="UP000620327"/>
    </source>
</evidence>
<feature type="transmembrane region" description="Helical" evidence="1">
    <location>
        <begin position="9"/>
        <end position="30"/>
    </location>
</feature>
<accession>A0A923S681</accession>
<feature type="transmembrane region" description="Helical" evidence="1">
    <location>
        <begin position="72"/>
        <end position="96"/>
    </location>
</feature>
<dbReference type="Proteomes" id="UP000620327">
    <property type="component" value="Unassembled WGS sequence"/>
</dbReference>
<dbReference type="RefSeq" id="WP_187013740.1">
    <property type="nucleotide sequence ID" value="NZ_JACOQI010000002.1"/>
</dbReference>
<proteinExistence type="predicted"/>
<keyword evidence="1" id="KW-1133">Transmembrane helix</keyword>
<feature type="transmembrane region" description="Helical" evidence="1">
    <location>
        <begin position="116"/>
        <end position="138"/>
    </location>
</feature>
<dbReference type="AlphaFoldDB" id="A0A923S681"/>
<comment type="caution">
    <text evidence="2">The sequence shown here is derived from an EMBL/GenBank/DDBJ whole genome shotgun (WGS) entry which is preliminary data.</text>
</comment>
<dbReference type="EMBL" id="JACOQI010000002">
    <property type="protein sequence ID" value="MBC5769370.1"/>
    <property type="molecule type" value="Genomic_DNA"/>
</dbReference>
<evidence type="ECO:0000256" key="1">
    <source>
        <dbReference type="SAM" id="Phobius"/>
    </source>
</evidence>
<protein>
    <recommendedName>
        <fullName evidence="4">ABC transporter permease</fullName>
    </recommendedName>
</protein>
<evidence type="ECO:0008006" key="4">
    <source>
        <dbReference type="Google" id="ProtNLM"/>
    </source>
</evidence>
<sequence length="147" mass="16505">MERKRIGKWVLSVLLWFWTGGVYFFGEVIWKTSQGRPETISWTMFALAIILAVPLERFGAELPWGMPLVGQACICAAAITALEFVTGLVLNVWLGLGVWDYSHLAGNILGQICPQFTLLWIVLSVVGIVILDWMRYAVEGGEKPRYT</sequence>
<reference evidence="2" key="1">
    <citation type="submission" date="2020-08" db="EMBL/GenBank/DDBJ databases">
        <title>Genome public.</title>
        <authorList>
            <person name="Liu C."/>
            <person name="Sun Q."/>
        </authorList>
    </citation>
    <scope>NUCLEOTIDE SEQUENCE</scope>
    <source>
        <strain evidence="2">BX15</strain>
    </source>
</reference>
<feature type="transmembrane region" description="Helical" evidence="1">
    <location>
        <begin position="42"/>
        <end position="60"/>
    </location>
</feature>
<organism evidence="2 3">
    <name type="scientific">Dysosmobacter segnis</name>
    <dbReference type="NCBI Taxonomy" id="2763042"/>
    <lineage>
        <taxon>Bacteria</taxon>
        <taxon>Bacillati</taxon>
        <taxon>Bacillota</taxon>
        <taxon>Clostridia</taxon>
        <taxon>Eubacteriales</taxon>
        <taxon>Oscillospiraceae</taxon>
        <taxon>Dysosmobacter</taxon>
    </lineage>
</organism>
<dbReference type="InterPro" id="IPR010540">
    <property type="entry name" value="CmpB_TMEM229"/>
</dbReference>